<dbReference type="EMBL" id="JBHLTC010000008">
    <property type="protein sequence ID" value="MFC0624011.1"/>
    <property type="molecule type" value="Genomic_DNA"/>
</dbReference>
<evidence type="ECO:0000256" key="2">
    <source>
        <dbReference type="ARBA" id="ARBA00022448"/>
    </source>
</evidence>
<feature type="transmembrane region" description="Helical" evidence="6">
    <location>
        <begin position="288"/>
        <end position="314"/>
    </location>
</feature>
<dbReference type="InterPro" id="IPR001204">
    <property type="entry name" value="Phos_transporter"/>
</dbReference>
<feature type="transmembrane region" description="Helical" evidence="6">
    <location>
        <begin position="71"/>
        <end position="91"/>
    </location>
</feature>
<evidence type="ECO:0000313" key="7">
    <source>
        <dbReference type="EMBL" id="MFC0624011.1"/>
    </source>
</evidence>
<proteinExistence type="predicted"/>
<dbReference type="Proteomes" id="UP001589890">
    <property type="component" value="Unassembled WGS sequence"/>
</dbReference>
<feature type="transmembrane region" description="Helical" evidence="6">
    <location>
        <begin position="35"/>
        <end position="59"/>
    </location>
</feature>
<organism evidence="7 8">
    <name type="scientific">Kribbella deserti</name>
    <dbReference type="NCBI Taxonomy" id="1926257"/>
    <lineage>
        <taxon>Bacteria</taxon>
        <taxon>Bacillati</taxon>
        <taxon>Actinomycetota</taxon>
        <taxon>Actinomycetes</taxon>
        <taxon>Propionibacteriales</taxon>
        <taxon>Kribbellaceae</taxon>
        <taxon>Kribbella</taxon>
    </lineage>
</organism>
<evidence type="ECO:0000256" key="5">
    <source>
        <dbReference type="ARBA" id="ARBA00023136"/>
    </source>
</evidence>
<dbReference type="PANTHER" id="PTHR11101">
    <property type="entry name" value="PHOSPHATE TRANSPORTER"/>
    <property type="match status" value="1"/>
</dbReference>
<protein>
    <submittedName>
        <fullName evidence="7">Inorganic phosphate transporter</fullName>
    </submittedName>
</protein>
<feature type="transmembrane region" description="Helical" evidence="6">
    <location>
        <begin position="97"/>
        <end position="115"/>
    </location>
</feature>
<name>A0ABV6QH93_9ACTN</name>
<feature type="transmembrane region" description="Helical" evidence="6">
    <location>
        <begin position="205"/>
        <end position="222"/>
    </location>
</feature>
<dbReference type="Pfam" id="PF01384">
    <property type="entry name" value="PHO4"/>
    <property type="match status" value="2"/>
</dbReference>
<keyword evidence="3 6" id="KW-0812">Transmembrane</keyword>
<gene>
    <name evidence="7" type="ORF">ACFFGN_08050</name>
</gene>
<evidence type="ECO:0000256" key="4">
    <source>
        <dbReference type="ARBA" id="ARBA00022989"/>
    </source>
</evidence>
<evidence type="ECO:0000256" key="1">
    <source>
        <dbReference type="ARBA" id="ARBA00004141"/>
    </source>
</evidence>
<evidence type="ECO:0000313" key="8">
    <source>
        <dbReference type="Proteomes" id="UP001589890"/>
    </source>
</evidence>
<reference evidence="7 8" key="1">
    <citation type="submission" date="2024-09" db="EMBL/GenBank/DDBJ databases">
        <authorList>
            <person name="Sun Q."/>
            <person name="Mori K."/>
        </authorList>
    </citation>
    <scope>NUCLEOTIDE SEQUENCE [LARGE SCALE GENOMIC DNA]</scope>
    <source>
        <strain evidence="7 8">CGMCC 1.15906</strain>
    </source>
</reference>
<keyword evidence="4 6" id="KW-1133">Transmembrane helix</keyword>
<sequence length="318" mass="31787">MLLGTALVFVFICGANDGGALLALATRHRARSNPLVLLVLVVAVGIGPALFGLAVARTFTHRLLAGAGDNAQTAFLVAAAVAIVIVLTLTWKGIPTSITLALLGALAGATAGFGTRPAWGHLGFILLLGILAPLVGLAVAYLLGSLVRRLPVLPRISRLTGGVQLLAFAGQSLAYAANDGQKMFAVVIMAAAALGHPLLGGFQVGPAIAVAAVFAAGSALSLRRVSLGATTGLLRARPGHVISAEIASSVAVFGSAGVGVPVSITQSTTGGLVGAALMDGHHRVRWQYAVPLVVAWVVTLPAGLAGGALAAVLVEGLL</sequence>
<feature type="transmembrane region" description="Helical" evidence="6">
    <location>
        <begin position="122"/>
        <end position="144"/>
    </location>
</feature>
<dbReference type="RefSeq" id="WP_380044727.1">
    <property type="nucleotide sequence ID" value="NZ_JBHLTC010000008.1"/>
</dbReference>
<evidence type="ECO:0000256" key="6">
    <source>
        <dbReference type="SAM" id="Phobius"/>
    </source>
</evidence>
<feature type="transmembrane region" description="Helical" evidence="6">
    <location>
        <begin position="156"/>
        <end position="176"/>
    </location>
</feature>
<keyword evidence="5 6" id="KW-0472">Membrane</keyword>
<dbReference type="PANTHER" id="PTHR11101:SF80">
    <property type="entry name" value="PHOSPHATE TRANSPORTER"/>
    <property type="match status" value="1"/>
</dbReference>
<accession>A0ABV6QH93</accession>
<keyword evidence="8" id="KW-1185">Reference proteome</keyword>
<comment type="caution">
    <text evidence="7">The sequence shown here is derived from an EMBL/GenBank/DDBJ whole genome shotgun (WGS) entry which is preliminary data.</text>
</comment>
<keyword evidence="2" id="KW-0813">Transport</keyword>
<evidence type="ECO:0000256" key="3">
    <source>
        <dbReference type="ARBA" id="ARBA00022692"/>
    </source>
</evidence>
<comment type="subcellular location">
    <subcellularLocation>
        <location evidence="1">Membrane</location>
        <topology evidence="1">Multi-pass membrane protein</topology>
    </subcellularLocation>
</comment>